<proteinExistence type="predicted"/>
<sequence>MKRYPVSKFYMKICESKMQNSPSGMPNTFYSRVSQTWLQRCYLDRTSYSDLNVGPHDYIEIPASICMISD</sequence>
<dbReference type="EMBL" id="GBRH01281153">
    <property type="protein sequence ID" value="JAD16742.1"/>
    <property type="molecule type" value="Transcribed_RNA"/>
</dbReference>
<organism evidence="1">
    <name type="scientific">Arundo donax</name>
    <name type="common">Giant reed</name>
    <name type="synonym">Donax arundinaceus</name>
    <dbReference type="NCBI Taxonomy" id="35708"/>
    <lineage>
        <taxon>Eukaryota</taxon>
        <taxon>Viridiplantae</taxon>
        <taxon>Streptophyta</taxon>
        <taxon>Embryophyta</taxon>
        <taxon>Tracheophyta</taxon>
        <taxon>Spermatophyta</taxon>
        <taxon>Magnoliopsida</taxon>
        <taxon>Liliopsida</taxon>
        <taxon>Poales</taxon>
        <taxon>Poaceae</taxon>
        <taxon>PACMAD clade</taxon>
        <taxon>Arundinoideae</taxon>
        <taxon>Arundineae</taxon>
        <taxon>Arundo</taxon>
    </lineage>
</organism>
<dbReference type="AlphaFoldDB" id="A0A0A8XYG7"/>
<name>A0A0A8XYG7_ARUDO</name>
<reference evidence="1" key="2">
    <citation type="journal article" date="2015" name="Data Brief">
        <title>Shoot transcriptome of the giant reed, Arundo donax.</title>
        <authorList>
            <person name="Barrero R.A."/>
            <person name="Guerrero F.D."/>
            <person name="Moolhuijzen P."/>
            <person name="Goolsby J.A."/>
            <person name="Tidwell J."/>
            <person name="Bellgard S.E."/>
            <person name="Bellgard M.I."/>
        </authorList>
    </citation>
    <scope>NUCLEOTIDE SEQUENCE</scope>
    <source>
        <tissue evidence="1">Shoot tissue taken approximately 20 cm above the soil surface</tissue>
    </source>
</reference>
<reference evidence="1" key="1">
    <citation type="submission" date="2014-09" db="EMBL/GenBank/DDBJ databases">
        <authorList>
            <person name="Magalhaes I.L.F."/>
            <person name="Oliveira U."/>
            <person name="Santos F.R."/>
            <person name="Vidigal T.H.D.A."/>
            <person name="Brescovit A.D."/>
            <person name="Santos A.J."/>
        </authorList>
    </citation>
    <scope>NUCLEOTIDE SEQUENCE</scope>
    <source>
        <tissue evidence="1">Shoot tissue taken approximately 20 cm above the soil surface</tissue>
    </source>
</reference>
<accession>A0A0A8XYG7</accession>
<evidence type="ECO:0000313" key="1">
    <source>
        <dbReference type="EMBL" id="JAD16742.1"/>
    </source>
</evidence>
<protein>
    <submittedName>
        <fullName evidence="1">Uncharacterized protein</fullName>
    </submittedName>
</protein>